<dbReference type="InterPro" id="IPR003779">
    <property type="entry name" value="CMD-like"/>
</dbReference>
<dbReference type="Proteomes" id="UP001612741">
    <property type="component" value="Unassembled WGS sequence"/>
</dbReference>
<organism evidence="2 3">
    <name type="scientific">Nonomuraea typhae</name>
    <dbReference type="NCBI Taxonomy" id="2603600"/>
    <lineage>
        <taxon>Bacteria</taxon>
        <taxon>Bacillati</taxon>
        <taxon>Actinomycetota</taxon>
        <taxon>Actinomycetes</taxon>
        <taxon>Streptosporangiales</taxon>
        <taxon>Streptosporangiaceae</taxon>
        <taxon>Nonomuraea</taxon>
    </lineage>
</organism>
<dbReference type="Pfam" id="PF02627">
    <property type="entry name" value="CMD"/>
    <property type="match status" value="1"/>
</dbReference>
<dbReference type="PANTHER" id="PTHR33570:SF2">
    <property type="entry name" value="CARBOXYMUCONOLACTONE DECARBOXYLASE-LIKE DOMAIN-CONTAINING PROTEIN"/>
    <property type="match status" value="1"/>
</dbReference>
<feature type="domain" description="Carboxymuconolactone decarboxylase-like" evidence="1">
    <location>
        <begin position="1"/>
        <end position="71"/>
    </location>
</feature>
<dbReference type="RefSeq" id="WP_397078288.1">
    <property type="nucleotide sequence ID" value="NZ_JBITGY010000001.1"/>
</dbReference>
<dbReference type="EMBL" id="JBITGY010000001">
    <property type="protein sequence ID" value="MFI6496271.1"/>
    <property type="molecule type" value="Genomic_DNA"/>
</dbReference>
<evidence type="ECO:0000313" key="3">
    <source>
        <dbReference type="Proteomes" id="UP001612741"/>
    </source>
</evidence>
<accession>A0ABW7YKT8</accession>
<evidence type="ECO:0000259" key="1">
    <source>
        <dbReference type="Pfam" id="PF02627"/>
    </source>
</evidence>
<reference evidence="2 3" key="1">
    <citation type="submission" date="2024-10" db="EMBL/GenBank/DDBJ databases">
        <title>The Natural Products Discovery Center: Release of the First 8490 Sequenced Strains for Exploring Actinobacteria Biosynthetic Diversity.</title>
        <authorList>
            <person name="Kalkreuter E."/>
            <person name="Kautsar S.A."/>
            <person name="Yang D."/>
            <person name="Bader C.D."/>
            <person name="Teijaro C.N."/>
            <person name="Fluegel L."/>
            <person name="Davis C.M."/>
            <person name="Simpson J.R."/>
            <person name="Lauterbach L."/>
            <person name="Steele A.D."/>
            <person name="Gui C."/>
            <person name="Meng S."/>
            <person name="Li G."/>
            <person name="Viehrig K."/>
            <person name="Ye F."/>
            <person name="Su P."/>
            <person name="Kiefer A.F."/>
            <person name="Nichols A."/>
            <person name="Cepeda A.J."/>
            <person name="Yan W."/>
            <person name="Fan B."/>
            <person name="Jiang Y."/>
            <person name="Adhikari A."/>
            <person name="Zheng C.-J."/>
            <person name="Schuster L."/>
            <person name="Cowan T.M."/>
            <person name="Smanski M.J."/>
            <person name="Chevrette M.G."/>
            <person name="De Carvalho L.P.S."/>
            <person name="Shen B."/>
        </authorList>
    </citation>
    <scope>NUCLEOTIDE SEQUENCE [LARGE SCALE GENOMIC DNA]</scope>
    <source>
        <strain evidence="2 3">NPDC050545</strain>
    </source>
</reference>
<dbReference type="Gene3D" id="1.20.1290.10">
    <property type="entry name" value="AhpD-like"/>
    <property type="match status" value="1"/>
</dbReference>
<sequence length="88" mass="10102">MTEMTFADLWSRDALSVRDRRLLLLGLFVGQGGLDEELFIQVDAALRTKELTVEEMREVVAFLTHYAGWSRGARLNDQVEELVERIFG</sequence>
<dbReference type="SUPFAM" id="SSF69118">
    <property type="entry name" value="AhpD-like"/>
    <property type="match status" value="1"/>
</dbReference>
<dbReference type="PANTHER" id="PTHR33570">
    <property type="entry name" value="4-CARBOXYMUCONOLACTONE DECARBOXYLASE FAMILY PROTEIN"/>
    <property type="match status" value="1"/>
</dbReference>
<dbReference type="InterPro" id="IPR029032">
    <property type="entry name" value="AhpD-like"/>
</dbReference>
<name>A0ABW7YKT8_9ACTN</name>
<protein>
    <submittedName>
        <fullName evidence="2">Carboxymuconolactone decarboxylase family protein</fullName>
    </submittedName>
</protein>
<keyword evidence="3" id="KW-1185">Reference proteome</keyword>
<evidence type="ECO:0000313" key="2">
    <source>
        <dbReference type="EMBL" id="MFI6496271.1"/>
    </source>
</evidence>
<gene>
    <name evidence="2" type="ORF">ACIBG2_02750</name>
</gene>
<comment type="caution">
    <text evidence="2">The sequence shown here is derived from an EMBL/GenBank/DDBJ whole genome shotgun (WGS) entry which is preliminary data.</text>
</comment>
<proteinExistence type="predicted"/>
<dbReference type="InterPro" id="IPR052512">
    <property type="entry name" value="4CMD/NDH-1_regulator"/>
</dbReference>